<proteinExistence type="predicted"/>
<gene>
    <name evidence="1" type="ORF">BpHYR1_042434</name>
</gene>
<dbReference type="Proteomes" id="UP000276133">
    <property type="component" value="Unassembled WGS sequence"/>
</dbReference>
<comment type="caution">
    <text evidence="1">The sequence shown here is derived from an EMBL/GenBank/DDBJ whole genome shotgun (WGS) entry which is preliminary data.</text>
</comment>
<dbReference type="EMBL" id="REGN01004915">
    <property type="protein sequence ID" value="RNA15656.1"/>
    <property type="molecule type" value="Genomic_DNA"/>
</dbReference>
<evidence type="ECO:0000313" key="2">
    <source>
        <dbReference type="Proteomes" id="UP000276133"/>
    </source>
</evidence>
<accession>A0A3M7QWC2</accession>
<keyword evidence="2" id="KW-1185">Reference proteome</keyword>
<name>A0A3M7QWC2_BRAPC</name>
<sequence>MSHLVNSLVSNTNHSPFHLVFRHRQNLLIKTNFKKKSKSFSYSIEKKLQIYELLIYSIAKISVFIGKFTKSEVGSNFYLKQSYFLLIIVKKNFISIFILKKFQTAFKFEIEMLVNDSQKSLKQKKLNSLRFMNSV</sequence>
<reference evidence="1 2" key="1">
    <citation type="journal article" date="2018" name="Sci. Rep.">
        <title>Genomic signatures of local adaptation to the degree of environmental predictability in rotifers.</title>
        <authorList>
            <person name="Franch-Gras L."/>
            <person name="Hahn C."/>
            <person name="Garcia-Roger E.M."/>
            <person name="Carmona M.J."/>
            <person name="Serra M."/>
            <person name="Gomez A."/>
        </authorList>
    </citation>
    <scope>NUCLEOTIDE SEQUENCE [LARGE SCALE GENOMIC DNA]</scope>
    <source>
        <strain evidence="1">HYR1</strain>
    </source>
</reference>
<protein>
    <submittedName>
        <fullName evidence="1">Uncharacterized protein</fullName>
    </submittedName>
</protein>
<organism evidence="1 2">
    <name type="scientific">Brachionus plicatilis</name>
    <name type="common">Marine rotifer</name>
    <name type="synonym">Brachionus muelleri</name>
    <dbReference type="NCBI Taxonomy" id="10195"/>
    <lineage>
        <taxon>Eukaryota</taxon>
        <taxon>Metazoa</taxon>
        <taxon>Spiralia</taxon>
        <taxon>Gnathifera</taxon>
        <taxon>Rotifera</taxon>
        <taxon>Eurotatoria</taxon>
        <taxon>Monogononta</taxon>
        <taxon>Pseudotrocha</taxon>
        <taxon>Ploima</taxon>
        <taxon>Brachionidae</taxon>
        <taxon>Brachionus</taxon>
    </lineage>
</organism>
<dbReference type="AlphaFoldDB" id="A0A3M7QWC2"/>
<evidence type="ECO:0000313" key="1">
    <source>
        <dbReference type="EMBL" id="RNA15656.1"/>
    </source>
</evidence>